<comment type="caution">
    <text evidence="4">The sequence shown here is derived from an EMBL/GenBank/DDBJ whole genome shotgun (WGS) entry which is preliminary data.</text>
</comment>
<feature type="domain" description="N-acetylmuramoyl-L-alanine amidase" evidence="2">
    <location>
        <begin position="233"/>
        <end position="432"/>
    </location>
</feature>
<evidence type="ECO:0000256" key="1">
    <source>
        <dbReference type="ARBA" id="ARBA00007553"/>
    </source>
</evidence>
<dbReference type="SUPFAM" id="SSF55846">
    <property type="entry name" value="N-acetylmuramoyl-L-alanine amidase-like"/>
    <property type="match status" value="2"/>
</dbReference>
<dbReference type="InterPro" id="IPR036505">
    <property type="entry name" value="Amidase/PGRP_sf"/>
</dbReference>
<dbReference type="PANTHER" id="PTHR11022:SF41">
    <property type="entry name" value="PEPTIDOGLYCAN-RECOGNITION PROTEIN LC-RELATED"/>
    <property type="match status" value="1"/>
</dbReference>
<dbReference type="SMART" id="SM00644">
    <property type="entry name" value="Ami_2"/>
    <property type="match status" value="1"/>
</dbReference>
<dbReference type="EMBL" id="JBHXPM010000015">
    <property type="protein sequence ID" value="MFD3957775.1"/>
    <property type="molecule type" value="Genomic_DNA"/>
</dbReference>
<dbReference type="SUPFAM" id="SSF47090">
    <property type="entry name" value="PGBD-like"/>
    <property type="match status" value="3"/>
</dbReference>
<comment type="similarity">
    <text evidence="1">Belongs to the N-acetylmuramoyl-L-alanine amidase 2 family.</text>
</comment>
<dbReference type="Gene3D" id="3.40.80.10">
    <property type="entry name" value="Peptidoglycan recognition protein-like"/>
    <property type="match status" value="2"/>
</dbReference>
<dbReference type="InterPro" id="IPR006619">
    <property type="entry name" value="PGRP_domain_met/bac"/>
</dbReference>
<dbReference type="Proteomes" id="UP001598300">
    <property type="component" value="Unassembled WGS sequence"/>
</dbReference>
<evidence type="ECO:0000313" key="5">
    <source>
        <dbReference type="Proteomes" id="UP001598300"/>
    </source>
</evidence>
<dbReference type="InterPro" id="IPR036366">
    <property type="entry name" value="PGBDSf"/>
</dbReference>
<dbReference type="RefSeq" id="WP_070201279.1">
    <property type="nucleotide sequence ID" value="NZ_JBHVRE010000037.1"/>
</dbReference>
<proteinExistence type="inferred from homology"/>
<dbReference type="SMART" id="SM00701">
    <property type="entry name" value="PGRP"/>
    <property type="match status" value="1"/>
</dbReference>
<dbReference type="InterPro" id="IPR002477">
    <property type="entry name" value="Peptidoglycan-bd-like"/>
</dbReference>
<dbReference type="CDD" id="cd06583">
    <property type="entry name" value="PGRP"/>
    <property type="match status" value="2"/>
</dbReference>
<dbReference type="PANTHER" id="PTHR11022">
    <property type="entry name" value="PEPTIDOGLYCAN RECOGNITION PROTEIN"/>
    <property type="match status" value="1"/>
</dbReference>
<dbReference type="Pfam" id="PF01510">
    <property type="entry name" value="Amidase_2"/>
    <property type="match status" value="2"/>
</dbReference>
<sequence>MASVTIQKRSVWAAHIDMPLATRLWEGRDNDWYIRTYGKPPQPSDRTWEPWRGGVFVHYTGSRTSFSPASETDCRKKVASMFADHYPDSGDIKYNYLVCPHGTVYEGRGHQRGEANGGATIALSGGRELGRNTAFYSIQGMLGVPDKPTSAMLASMKKLIHHLRYELPRERRAGGELLPHRAGGWDTECPGANLLPYAKAGSSIDPEPPAKQGAEAAALNIISRGSWGARAPKSVVKVPASERRGFVVHYSAGPSSQTVRQIQNYHMDSNGWSDIGYNFLVDTAGRIYEGRGWNNEGAHTSGYNRSHIAVCFIGRDGDATKAAKVSIRSLYEKANTVFGRTLSKTYHSALGSTSCPGNDLRSWVSSGMPVDGWSDIGDGDGGGGGGGTGGVRSVASQQKAVNSLGYTPPLDVDGITGPKTVAGVKWLQAKVGVTADGIWGPDTEAAYRAYTSTGGPGKGMSSVRSIASQQKAVNDLGHTPKLDVDGVFGPRTEAGVKWLQTRAGVPADGLWGPATEAAYRDLAKGGATWSDGGLTTVRSVLRQQKAVNSLGYTPKLTEDGLFGPQTETGVKWLQTRVGVTADGLWGPDTETAFTRFSDGPNLTVDGDFGPRTIAVTQRAIGVTADGVWGAESKRALQRHLNTWSNAGLTVDGDTGPNTVKALQRHLMLMTSTKLTIDGAWGATTTRALQTALNQGRF</sequence>
<protein>
    <submittedName>
        <fullName evidence="4">Peptidoglycan-binding protein</fullName>
    </submittedName>
</protein>
<accession>A0ABW6DVB7</accession>
<evidence type="ECO:0000313" key="4">
    <source>
        <dbReference type="EMBL" id="MFD3957775.1"/>
    </source>
</evidence>
<feature type="domain" description="Peptidoglycan recognition protein family" evidence="3">
    <location>
        <begin position="219"/>
        <end position="354"/>
    </location>
</feature>
<dbReference type="InterPro" id="IPR036365">
    <property type="entry name" value="PGBD-like_sf"/>
</dbReference>
<dbReference type="Gene3D" id="1.10.101.10">
    <property type="entry name" value="PGBD-like superfamily/PGBD"/>
    <property type="match status" value="5"/>
</dbReference>
<name>A0ABW6DVB7_9ACTN</name>
<evidence type="ECO:0000259" key="2">
    <source>
        <dbReference type="SMART" id="SM00644"/>
    </source>
</evidence>
<organism evidence="4 5">
    <name type="scientific">Streptomyces bacillaris</name>
    <dbReference type="NCBI Taxonomy" id="68179"/>
    <lineage>
        <taxon>Bacteria</taxon>
        <taxon>Bacillati</taxon>
        <taxon>Actinomycetota</taxon>
        <taxon>Actinomycetes</taxon>
        <taxon>Kitasatosporales</taxon>
        <taxon>Streptomycetaceae</taxon>
        <taxon>Streptomyces</taxon>
    </lineage>
</organism>
<dbReference type="Pfam" id="PF01471">
    <property type="entry name" value="PG_binding_1"/>
    <property type="match status" value="3"/>
</dbReference>
<keyword evidence="5" id="KW-1185">Reference proteome</keyword>
<dbReference type="InterPro" id="IPR002502">
    <property type="entry name" value="Amidase_domain"/>
</dbReference>
<evidence type="ECO:0000259" key="3">
    <source>
        <dbReference type="SMART" id="SM00701"/>
    </source>
</evidence>
<reference evidence="4 5" key="1">
    <citation type="submission" date="2024-09" db="EMBL/GenBank/DDBJ databases">
        <title>The Natural Products Discovery Center: Release of the First 8490 Sequenced Strains for Exploring Actinobacteria Biosynthetic Diversity.</title>
        <authorList>
            <person name="Kalkreuter E."/>
            <person name="Kautsar S.A."/>
            <person name="Yang D."/>
            <person name="Bader C.D."/>
            <person name="Teijaro C.N."/>
            <person name="Fluegel L."/>
            <person name="Davis C.M."/>
            <person name="Simpson J.R."/>
            <person name="Lauterbach L."/>
            <person name="Steele A.D."/>
            <person name="Gui C."/>
            <person name="Meng S."/>
            <person name="Li G."/>
            <person name="Viehrig K."/>
            <person name="Ye F."/>
            <person name="Su P."/>
            <person name="Kiefer A.F."/>
            <person name="Nichols A."/>
            <person name="Cepeda A.J."/>
            <person name="Yan W."/>
            <person name="Fan B."/>
            <person name="Jiang Y."/>
            <person name="Adhikari A."/>
            <person name="Zheng C.-J."/>
            <person name="Schuster L."/>
            <person name="Cowan T.M."/>
            <person name="Smanski M.J."/>
            <person name="Chevrette M.G."/>
            <person name="De Carvalho L.P.S."/>
            <person name="Shen B."/>
        </authorList>
    </citation>
    <scope>NUCLEOTIDE SEQUENCE [LARGE SCALE GENOMIC DNA]</scope>
    <source>
        <strain evidence="4 5">NPDC058584</strain>
    </source>
</reference>
<gene>
    <name evidence="4" type="ORF">ACFWR3_17055</name>
</gene>
<dbReference type="InterPro" id="IPR015510">
    <property type="entry name" value="PGRP"/>
</dbReference>